<keyword evidence="2" id="KW-1185">Reference proteome</keyword>
<proteinExistence type="predicted"/>
<accession>A0AAV9AH95</accession>
<protein>
    <submittedName>
        <fullName evidence="1">Uncharacterized protein</fullName>
    </submittedName>
</protein>
<dbReference type="AlphaFoldDB" id="A0AAV9AH95"/>
<evidence type="ECO:0000313" key="1">
    <source>
        <dbReference type="EMBL" id="KAK1263524.1"/>
    </source>
</evidence>
<sequence>MMCIVLGVDYQMKINLCKQKIDDAKGKSIADTELKHLQNELEEEFQTEKLLRQELR</sequence>
<dbReference type="Proteomes" id="UP001179952">
    <property type="component" value="Unassembled WGS sequence"/>
</dbReference>
<gene>
    <name evidence="1" type="ORF">QJS04_geneDACA013572</name>
</gene>
<reference evidence="1" key="2">
    <citation type="submission" date="2023-06" db="EMBL/GenBank/DDBJ databases">
        <authorList>
            <person name="Ma L."/>
            <person name="Liu K.-W."/>
            <person name="Li Z."/>
            <person name="Hsiao Y.-Y."/>
            <person name="Qi Y."/>
            <person name="Fu T."/>
            <person name="Tang G."/>
            <person name="Zhang D."/>
            <person name="Sun W.-H."/>
            <person name="Liu D.-K."/>
            <person name="Li Y."/>
            <person name="Chen G.-Z."/>
            <person name="Liu X.-D."/>
            <person name="Liao X.-Y."/>
            <person name="Jiang Y.-T."/>
            <person name="Yu X."/>
            <person name="Hao Y."/>
            <person name="Huang J."/>
            <person name="Zhao X.-W."/>
            <person name="Ke S."/>
            <person name="Chen Y.-Y."/>
            <person name="Wu W.-L."/>
            <person name="Hsu J.-L."/>
            <person name="Lin Y.-F."/>
            <person name="Huang M.-D."/>
            <person name="Li C.-Y."/>
            <person name="Huang L."/>
            <person name="Wang Z.-W."/>
            <person name="Zhao X."/>
            <person name="Zhong W.-Y."/>
            <person name="Peng D.-H."/>
            <person name="Ahmad S."/>
            <person name="Lan S."/>
            <person name="Zhang J.-S."/>
            <person name="Tsai W.-C."/>
            <person name="Van De Peer Y."/>
            <person name="Liu Z.-J."/>
        </authorList>
    </citation>
    <scope>NUCLEOTIDE SEQUENCE</scope>
    <source>
        <strain evidence="1">SCP</strain>
        <tissue evidence="1">Leaves</tissue>
    </source>
</reference>
<dbReference type="InterPro" id="IPR044951">
    <property type="entry name" value="SPC24-like"/>
</dbReference>
<dbReference type="EMBL" id="JAUJYN010000009">
    <property type="protein sequence ID" value="KAK1263524.1"/>
    <property type="molecule type" value="Genomic_DNA"/>
</dbReference>
<name>A0AAV9AH95_ACOGR</name>
<reference evidence="1" key="1">
    <citation type="journal article" date="2023" name="Nat. Commun.">
        <title>Diploid and tetraploid genomes of Acorus and the evolution of monocots.</title>
        <authorList>
            <person name="Ma L."/>
            <person name="Liu K.W."/>
            <person name="Li Z."/>
            <person name="Hsiao Y.Y."/>
            <person name="Qi Y."/>
            <person name="Fu T."/>
            <person name="Tang G.D."/>
            <person name="Zhang D."/>
            <person name="Sun W.H."/>
            <person name="Liu D.K."/>
            <person name="Li Y."/>
            <person name="Chen G.Z."/>
            <person name="Liu X.D."/>
            <person name="Liao X.Y."/>
            <person name="Jiang Y.T."/>
            <person name="Yu X."/>
            <person name="Hao Y."/>
            <person name="Huang J."/>
            <person name="Zhao X.W."/>
            <person name="Ke S."/>
            <person name="Chen Y.Y."/>
            <person name="Wu W.L."/>
            <person name="Hsu J.L."/>
            <person name="Lin Y.F."/>
            <person name="Huang M.D."/>
            <person name="Li C.Y."/>
            <person name="Huang L."/>
            <person name="Wang Z.W."/>
            <person name="Zhao X."/>
            <person name="Zhong W.Y."/>
            <person name="Peng D.H."/>
            <person name="Ahmad S."/>
            <person name="Lan S."/>
            <person name="Zhang J.S."/>
            <person name="Tsai W.C."/>
            <person name="Van de Peer Y."/>
            <person name="Liu Z.J."/>
        </authorList>
    </citation>
    <scope>NUCLEOTIDE SEQUENCE</scope>
    <source>
        <strain evidence="1">SCP</strain>
    </source>
</reference>
<dbReference type="PANTHER" id="PTHR35730">
    <property type="entry name" value="KINETOCHORE PROTEIN SPC24 HOMOLOG-RELATED"/>
    <property type="match status" value="1"/>
</dbReference>
<organism evidence="1 2">
    <name type="scientific">Acorus gramineus</name>
    <name type="common">Dwarf sweet flag</name>
    <dbReference type="NCBI Taxonomy" id="55184"/>
    <lineage>
        <taxon>Eukaryota</taxon>
        <taxon>Viridiplantae</taxon>
        <taxon>Streptophyta</taxon>
        <taxon>Embryophyta</taxon>
        <taxon>Tracheophyta</taxon>
        <taxon>Spermatophyta</taxon>
        <taxon>Magnoliopsida</taxon>
        <taxon>Liliopsida</taxon>
        <taxon>Acoraceae</taxon>
        <taxon>Acorus</taxon>
    </lineage>
</organism>
<dbReference type="GO" id="GO:0051983">
    <property type="term" value="P:regulation of chromosome segregation"/>
    <property type="evidence" value="ECO:0007669"/>
    <property type="project" value="InterPro"/>
</dbReference>
<comment type="caution">
    <text evidence="1">The sequence shown here is derived from an EMBL/GenBank/DDBJ whole genome shotgun (WGS) entry which is preliminary data.</text>
</comment>
<dbReference type="PANTHER" id="PTHR35730:SF2">
    <property type="entry name" value="KINETOCHORE PROTEIN SPC24 HOMOLOG-RELATED"/>
    <property type="match status" value="1"/>
</dbReference>
<evidence type="ECO:0000313" key="2">
    <source>
        <dbReference type="Proteomes" id="UP001179952"/>
    </source>
</evidence>